<dbReference type="EMBL" id="RBPQ01000011">
    <property type="protein sequence ID" value="RMO33560.1"/>
    <property type="molecule type" value="Genomic_DNA"/>
</dbReference>
<evidence type="ECO:0000313" key="2">
    <source>
        <dbReference type="Proteomes" id="UP000276886"/>
    </source>
</evidence>
<gene>
    <name evidence="1" type="ORF">ALQ44_101837</name>
</gene>
<dbReference type="AlphaFoldDB" id="A0A3M2X6U8"/>
<reference evidence="1 2" key="1">
    <citation type="submission" date="2018-08" db="EMBL/GenBank/DDBJ databases">
        <title>Recombination of ecologically and evolutionarily significant loci maintains genetic cohesion in the Pseudomonas syringae species complex.</title>
        <authorList>
            <person name="Dillon M."/>
            <person name="Thakur S."/>
            <person name="Almeida R.N.D."/>
            <person name="Weir B.S."/>
            <person name="Guttman D.S."/>
        </authorList>
    </citation>
    <scope>NUCLEOTIDE SEQUENCE [LARGE SCALE GENOMIC DNA]</scope>
    <source>
        <strain evidence="1 2">ICMP 2788</strain>
    </source>
</reference>
<dbReference type="Proteomes" id="UP000276886">
    <property type="component" value="Unassembled WGS sequence"/>
</dbReference>
<name>A0A3M2X6U8_PSESJ</name>
<sequence length="39" mass="4475">MHLVFLKTGPDCSGAIDNPFAIKCHCRQVLGHTWKAWHR</sequence>
<evidence type="ECO:0000313" key="1">
    <source>
        <dbReference type="EMBL" id="RMO33560.1"/>
    </source>
</evidence>
<accession>A0A3M2X6U8</accession>
<protein>
    <submittedName>
        <fullName evidence="1">Uncharacterized protein</fullName>
    </submittedName>
</protein>
<organism evidence="1 2">
    <name type="scientific">Pseudomonas syringae pv. pisi</name>
    <dbReference type="NCBI Taxonomy" id="59510"/>
    <lineage>
        <taxon>Bacteria</taxon>
        <taxon>Pseudomonadati</taxon>
        <taxon>Pseudomonadota</taxon>
        <taxon>Gammaproteobacteria</taxon>
        <taxon>Pseudomonadales</taxon>
        <taxon>Pseudomonadaceae</taxon>
        <taxon>Pseudomonas</taxon>
        <taxon>Pseudomonas syringae</taxon>
    </lineage>
</organism>
<proteinExistence type="predicted"/>
<comment type="caution">
    <text evidence="1">The sequence shown here is derived from an EMBL/GenBank/DDBJ whole genome shotgun (WGS) entry which is preliminary data.</text>
</comment>